<protein>
    <submittedName>
        <fullName evidence="1">Uncharacterized protein</fullName>
    </submittedName>
</protein>
<name>A0A0D6PWA1_KOMEU</name>
<dbReference type="Proteomes" id="UP000032675">
    <property type="component" value="Unassembled WGS sequence"/>
</dbReference>
<accession>A0A0D6PWA1</accession>
<dbReference type="RefSeq" id="WP_010509997.1">
    <property type="nucleotide sequence ID" value="NZ_BANI01000031.1"/>
</dbReference>
<proteinExistence type="predicted"/>
<dbReference type="AlphaFoldDB" id="A0A0D6PWA1"/>
<evidence type="ECO:0000313" key="2">
    <source>
        <dbReference type="Proteomes" id="UP000032675"/>
    </source>
</evidence>
<evidence type="ECO:0000313" key="1">
    <source>
        <dbReference type="EMBL" id="GAN95612.1"/>
    </source>
</evidence>
<comment type="caution">
    <text evidence="1">The sequence shown here is derived from an EMBL/GenBank/DDBJ whole genome shotgun (WGS) entry which is preliminary data.</text>
</comment>
<organism evidence="1 2">
    <name type="scientific">Komagataeibacter europaeus NBRC 3261</name>
    <dbReference type="NCBI Taxonomy" id="1234669"/>
    <lineage>
        <taxon>Bacteria</taxon>
        <taxon>Pseudomonadati</taxon>
        <taxon>Pseudomonadota</taxon>
        <taxon>Alphaproteobacteria</taxon>
        <taxon>Acetobacterales</taxon>
        <taxon>Acetobacteraceae</taxon>
        <taxon>Komagataeibacter</taxon>
    </lineage>
</organism>
<dbReference type="EMBL" id="BANI01000031">
    <property type="protein sequence ID" value="GAN95612.1"/>
    <property type="molecule type" value="Genomic_DNA"/>
</dbReference>
<sequence length="101" mass="11035">MSVENTLRDAIQKKSVVGFTFDGKNYTGSPHALGERDGTPHVLIYRGEDAHEKRVPPTGEWSVLPLSDMTDIRLLSGESFHVGHPDAKVKAELHKVSVSVG</sequence>
<gene>
    <name evidence="1" type="ORF">Geu3261_0031_017</name>
</gene>
<reference evidence="1 2" key="1">
    <citation type="submission" date="2012-11" db="EMBL/GenBank/DDBJ databases">
        <title>Whole genome sequence of Gluconacetobacter europaeus NBRC3261.</title>
        <authorList>
            <person name="Azuma Y."/>
            <person name="Higashiura N."/>
            <person name="Hirakawa H."/>
            <person name="Matsushita K."/>
        </authorList>
    </citation>
    <scope>NUCLEOTIDE SEQUENCE [LARGE SCALE GENOMIC DNA]</scope>
    <source>
        <strain evidence="1 2">NBRC 3261</strain>
    </source>
</reference>